<gene>
    <name evidence="1" type="ORF">AFUS01_LOCUS16270</name>
</gene>
<keyword evidence="2" id="KW-1185">Reference proteome</keyword>
<reference evidence="1" key="1">
    <citation type="submission" date="2021-06" db="EMBL/GenBank/DDBJ databases">
        <authorList>
            <person name="Hodson N. C."/>
            <person name="Mongue J. A."/>
            <person name="Jaron S. K."/>
        </authorList>
    </citation>
    <scope>NUCLEOTIDE SEQUENCE</scope>
</reference>
<dbReference type="Proteomes" id="UP000708208">
    <property type="component" value="Unassembled WGS sequence"/>
</dbReference>
<protein>
    <submittedName>
        <fullName evidence="1">Uncharacterized protein</fullName>
    </submittedName>
</protein>
<dbReference type="AlphaFoldDB" id="A0A8J2K3X6"/>
<name>A0A8J2K3X6_9HEXA</name>
<proteinExistence type="predicted"/>
<dbReference type="EMBL" id="CAJVCH010148422">
    <property type="protein sequence ID" value="CAG7727426.1"/>
    <property type="molecule type" value="Genomic_DNA"/>
</dbReference>
<comment type="caution">
    <text evidence="1">The sequence shown here is derived from an EMBL/GenBank/DDBJ whole genome shotgun (WGS) entry which is preliminary data.</text>
</comment>
<sequence>MTASGSSPSELQLPKVHYCRIHSEKLDARYPFTPADAFLGCSSSKLEFENFVWMMSMNRSKTSGTVSSFLVSNKTLRLISRVLLPGLFDHKESGFRTIQTTLVYSARSYTCVLSFESRLISLRWSKLRVTK</sequence>
<accession>A0A8J2K3X6</accession>
<evidence type="ECO:0000313" key="2">
    <source>
        <dbReference type="Proteomes" id="UP000708208"/>
    </source>
</evidence>
<evidence type="ECO:0000313" key="1">
    <source>
        <dbReference type="EMBL" id="CAG7727426.1"/>
    </source>
</evidence>
<organism evidence="1 2">
    <name type="scientific">Allacma fusca</name>
    <dbReference type="NCBI Taxonomy" id="39272"/>
    <lineage>
        <taxon>Eukaryota</taxon>
        <taxon>Metazoa</taxon>
        <taxon>Ecdysozoa</taxon>
        <taxon>Arthropoda</taxon>
        <taxon>Hexapoda</taxon>
        <taxon>Collembola</taxon>
        <taxon>Symphypleona</taxon>
        <taxon>Sminthuridae</taxon>
        <taxon>Allacma</taxon>
    </lineage>
</organism>